<keyword evidence="1" id="KW-1133">Transmembrane helix</keyword>
<keyword evidence="1" id="KW-0812">Transmembrane</keyword>
<evidence type="ECO:0000256" key="2">
    <source>
        <dbReference type="SAM" id="SignalP"/>
    </source>
</evidence>
<feature type="chain" id="PRO_5043418222" evidence="2">
    <location>
        <begin position="24"/>
        <end position="173"/>
    </location>
</feature>
<evidence type="ECO:0000313" key="3">
    <source>
        <dbReference type="EMBL" id="KAK6590801.1"/>
    </source>
</evidence>
<dbReference type="EMBL" id="JAWDEY010000004">
    <property type="protein sequence ID" value="KAK6590801.1"/>
    <property type="molecule type" value="Genomic_DNA"/>
</dbReference>
<organism evidence="3 4">
    <name type="scientific">Cryptosporidium xiaoi</name>
    <dbReference type="NCBI Taxonomy" id="659607"/>
    <lineage>
        <taxon>Eukaryota</taxon>
        <taxon>Sar</taxon>
        <taxon>Alveolata</taxon>
        <taxon>Apicomplexa</taxon>
        <taxon>Conoidasida</taxon>
        <taxon>Coccidia</taxon>
        <taxon>Eucoccidiorida</taxon>
        <taxon>Eimeriorina</taxon>
        <taxon>Cryptosporidiidae</taxon>
        <taxon>Cryptosporidium</taxon>
    </lineage>
</organism>
<feature type="signal peptide" evidence="2">
    <location>
        <begin position="1"/>
        <end position="23"/>
    </location>
</feature>
<comment type="caution">
    <text evidence="3">The sequence shown here is derived from an EMBL/GenBank/DDBJ whole genome shotgun (WGS) entry which is preliminary data.</text>
</comment>
<gene>
    <name evidence="3" type="ORF">RS030_132035</name>
</gene>
<reference evidence="3 4" key="1">
    <citation type="submission" date="2023-10" db="EMBL/GenBank/DDBJ databases">
        <title>Comparative genomics analysis reveals potential genetic determinants of host preference in Cryptosporidium xiaoi.</title>
        <authorList>
            <person name="Xiao L."/>
            <person name="Li J."/>
        </authorList>
    </citation>
    <scope>NUCLEOTIDE SEQUENCE [LARGE SCALE GENOMIC DNA]</scope>
    <source>
        <strain evidence="3 4">52996</strain>
    </source>
</reference>
<evidence type="ECO:0000313" key="4">
    <source>
        <dbReference type="Proteomes" id="UP001311799"/>
    </source>
</evidence>
<protein>
    <submittedName>
        <fullName evidence="3">Uncharacterized protein</fullName>
    </submittedName>
</protein>
<feature type="transmembrane region" description="Helical" evidence="1">
    <location>
        <begin position="125"/>
        <end position="145"/>
    </location>
</feature>
<dbReference type="AlphaFoldDB" id="A0AAV9Y1H8"/>
<evidence type="ECO:0000256" key="1">
    <source>
        <dbReference type="SAM" id="Phobius"/>
    </source>
</evidence>
<keyword evidence="1" id="KW-0472">Membrane</keyword>
<sequence length="173" mass="19384">MRKKLILSLVELIIFSGIQFLNGKKVLNNYGIWESGMNEVLIDGQAANITTKVLKNSDSLTIDQGIDERTMTPVNKQSYVEPKYSTYNNIATIEPNDSNSNTKILSGVCECSIYGVTCWTKSKCIGIASTISIITLFLFICLTWFMQIISGHAAKEEHVILKRKIIKEKQSNN</sequence>
<proteinExistence type="predicted"/>
<keyword evidence="2" id="KW-0732">Signal</keyword>
<keyword evidence="4" id="KW-1185">Reference proteome</keyword>
<name>A0AAV9Y1H8_9CRYT</name>
<dbReference type="Proteomes" id="UP001311799">
    <property type="component" value="Unassembled WGS sequence"/>
</dbReference>
<accession>A0AAV9Y1H8</accession>